<accession>A0A839RSU8</accession>
<dbReference type="GO" id="GO:0005615">
    <property type="term" value="C:extracellular space"/>
    <property type="evidence" value="ECO:0007669"/>
    <property type="project" value="TreeGrafter"/>
</dbReference>
<dbReference type="FunFam" id="2.30.180.10:FF:000019">
    <property type="entry name" value="Cell surface lipoprotein"/>
    <property type="match status" value="1"/>
</dbReference>
<name>A0A839RSU8_9ACTN</name>
<dbReference type="Proteomes" id="UP000567922">
    <property type="component" value="Unassembled WGS sequence"/>
</dbReference>
<dbReference type="AlphaFoldDB" id="A0A839RSU8"/>
<dbReference type="PROSITE" id="PS51257">
    <property type="entry name" value="PROKAR_LIPOPROTEIN"/>
    <property type="match status" value="1"/>
</dbReference>
<organism evidence="4 5">
    <name type="scientific">Hoyosella altamirensis</name>
    <dbReference type="NCBI Taxonomy" id="616997"/>
    <lineage>
        <taxon>Bacteria</taxon>
        <taxon>Bacillati</taxon>
        <taxon>Actinomycetota</taxon>
        <taxon>Actinomycetes</taxon>
        <taxon>Mycobacteriales</taxon>
        <taxon>Hoyosellaceae</taxon>
        <taxon>Hoyosella</taxon>
    </lineage>
</organism>
<evidence type="ECO:0000256" key="1">
    <source>
        <dbReference type="ARBA" id="ARBA00022729"/>
    </source>
</evidence>
<dbReference type="PROSITE" id="PS50213">
    <property type="entry name" value="FAS1"/>
    <property type="match status" value="1"/>
</dbReference>
<keyword evidence="5" id="KW-1185">Reference proteome</keyword>
<dbReference type="PANTHER" id="PTHR10900">
    <property type="entry name" value="PERIOSTIN-RELATED"/>
    <property type="match status" value="1"/>
</dbReference>
<dbReference type="OrthoDB" id="9800666at2"/>
<gene>
    <name evidence="4" type="ORF">FHU29_003613</name>
</gene>
<dbReference type="InterPro" id="IPR000782">
    <property type="entry name" value="FAS1_domain"/>
</dbReference>
<dbReference type="Gene3D" id="2.30.180.10">
    <property type="entry name" value="FAS1 domain"/>
    <property type="match status" value="1"/>
</dbReference>
<feature type="domain" description="FAS1" evidence="3">
    <location>
        <begin position="94"/>
        <end position="225"/>
    </location>
</feature>
<comment type="caution">
    <text evidence="4">The sequence shown here is derived from an EMBL/GenBank/DDBJ whole genome shotgun (WGS) entry which is preliminary data.</text>
</comment>
<dbReference type="SUPFAM" id="SSF82153">
    <property type="entry name" value="FAS1 domain"/>
    <property type="match status" value="1"/>
</dbReference>
<dbReference type="GO" id="GO:0050839">
    <property type="term" value="F:cell adhesion molecule binding"/>
    <property type="evidence" value="ECO:0007669"/>
    <property type="project" value="TreeGrafter"/>
</dbReference>
<evidence type="ECO:0000259" key="3">
    <source>
        <dbReference type="PROSITE" id="PS50213"/>
    </source>
</evidence>
<reference evidence="4 5" key="1">
    <citation type="submission" date="2020-08" db="EMBL/GenBank/DDBJ databases">
        <title>Sequencing the genomes of 1000 actinobacteria strains.</title>
        <authorList>
            <person name="Klenk H.-P."/>
        </authorList>
    </citation>
    <scope>NUCLEOTIDE SEQUENCE [LARGE SCALE GENOMIC DNA]</scope>
    <source>
        <strain evidence="4 5">DSM 45258</strain>
    </source>
</reference>
<proteinExistence type="predicted"/>
<dbReference type="Pfam" id="PF02469">
    <property type="entry name" value="Fasciclin"/>
    <property type="match status" value="1"/>
</dbReference>
<dbReference type="GO" id="GO:0031012">
    <property type="term" value="C:extracellular matrix"/>
    <property type="evidence" value="ECO:0007669"/>
    <property type="project" value="TreeGrafter"/>
</dbReference>
<feature type="signal peptide" evidence="2">
    <location>
        <begin position="1"/>
        <end position="22"/>
    </location>
</feature>
<sequence>MRVTKKIAVLSAASALALVMSACGTDDENGTTDTVQDAVPTMEDDTTMDDGMDMDDDDMAMGDGVTTVDDVFGEACSAVPTDPSDPGSLDGMVADPVATAASNNPLLQTLATAVAEAGLVDTLNDPNAEYTVFAPTDDAFDALGEETLNEVLADQEQLTSILTYHVVPERHDRDAILEAGELETIQGETITISGSGDDVTVNDATVLCGNIPTANATVFVIDTVMLPPEE</sequence>
<dbReference type="PANTHER" id="PTHR10900:SF77">
    <property type="entry name" value="FI19380P1"/>
    <property type="match status" value="1"/>
</dbReference>
<evidence type="ECO:0000313" key="5">
    <source>
        <dbReference type="Proteomes" id="UP000567922"/>
    </source>
</evidence>
<dbReference type="GO" id="GO:0030198">
    <property type="term" value="P:extracellular matrix organization"/>
    <property type="evidence" value="ECO:0007669"/>
    <property type="project" value="TreeGrafter"/>
</dbReference>
<evidence type="ECO:0000256" key="2">
    <source>
        <dbReference type="SAM" id="SignalP"/>
    </source>
</evidence>
<keyword evidence="1 2" id="KW-0732">Signal</keyword>
<feature type="chain" id="PRO_5032520376" evidence="2">
    <location>
        <begin position="23"/>
        <end position="230"/>
    </location>
</feature>
<protein>
    <submittedName>
        <fullName evidence="4">Putative surface protein with fasciclin (FAS1) repeats</fullName>
    </submittedName>
</protein>
<dbReference type="InterPro" id="IPR050904">
    <property type="entry name" value="Adhesion/Biosynth-related"/>
</dbReference>
<evidence type="ECO:0000313" key="4">
    <source>
        <dbReference type="EMBL" id="MBB3039144.1"/>
    </source>
</evidence>
<dbReference type="RefSeq" id="WP_064439382.1">
    <property type="nucleotide sequence ID" value="NZ_BDDI01000004.1"/>
</dbReference>
<dbReference type="InterPro" id="IPR036378">
    <property type="entry name" value="FAS1_dom_sf"/>
</dbReference>
<dbReference type="EMBL" id="JACHWS010000003">
    <property type="protein sequence ID" value="MBB3039144.1"/>
    <property type="molecule type" value="Genomic_DNA"/>
</dbReference>
<dbReference type="GO" id="GO:0007155">
    <property type="term" value="P:cell adhesion"/>
    <property type="evidence" value="ECO:0007669"/>
    <property type="project" value="TreeGrafter"/>
</dbReference>
<dbReference type="SMART" id="SM00554">
    <property type="entry name" value="FAS1"/>
    <property type="match status" value="1"/>
</dbReference>